<organism evidence="2 3">
    <name type="scientific">Elysia marginata</name>
    <dbReference type="NCBI Taxonomy" id="1093978"/>
    <lineage>
        <taxon>Eukaryota</taxon>
        <taxon>Metazoa</taxon>
        <taxon>Spiralia</taxon>
        <taxon>Lophotrochozoa</taxon>
        <taxon>Mollusca</taxon>
        <taxon>Gastropoda</taxon>
        <taxon>Heterobranchia</taxon>
        <taxon>Euthyneura</taxon>
        <taxon>Panpulmonata</taxon>
        <taxon>Sacoglossa</taxon>
        <taxon>Placobranchoidea</taxon>
        <taxon>Plakobranchidae</taxon>
        <taxon>Elysia</taxon>
    </lineage>
</organism>
<dbReference type="Proteomes" id="UP000762676">
    <property type="component" value="Unassembled WGS sequence"/>
</dbReference>
<keyword evidence="3" id="KW-1185">Reference proteome</keyword>
<gene>
    <name evidence="2" type="ORF">ElyMa_003004100</name>
</gene>
<dbReference type="Pfam" id="PF02469">
    <property type="entry name" value="Fasciclin"/>
    <property type="match status" value="1"/>
</dbReference>
<name>A0AAV4IH70_9GAST</name>
<evidence type="ECO:0000313" key="2">
    <source>
        <dbReference type="EMBL" id="GFS07991.1"/>
    </source>
</evidence>
<dbReference type="InterPro" id="IPR036378">
    <property type="entry name" value="FAS1_dom_sf"/>
</dbReference>
<accession>A0AAV4IH70</accession>
<proteinExistence type="predicted"/>
<comment type="caution">
    <text evidence="2">The sequence shown here is derived from an EMBL/GenBank/DDBJ whole genome shotgun (WGS) entry which is preliminary data.</text>
</comment>
<feature type="domain" description="FAS1" evidence="1">
    <location>
        <begin position="43"/>
        <end position="70"/>
    </location>
</feature>
<dbReference type="Gene3D" id="2.30.180.10">
    <property type="entry name" value="FAS1 domain"/>
    <property type="match status" value="1"/>
</dbReference>
<protein>
    <recommendedName>
        <fullName evidence="1">FAS1 domain-containing protein</fullName>
    </recommendedName>
</protein>
<dbReference type="EMBL" id="BMAT01006183">
    <property type="protein sequence ID" value="GFS07991.1"/>
    <property type="molecule type" value="Genomic_DNA"/>
</dbReference>
<sequence>MVLSVSDTSPLLCFSSSLERCVGPIPVRLRGFHSSMETSRVSRAQGSHVTKADLQASNAIIHVIDRVIYPFPTLSIPLILTFDMDLNNLGYLSSLKPT</sequence>
<dbReference type="SUPFAM" id="SSF82153">
    <property type="entry name" value="FAS1 domain"/>
    <property type="match status" value="1"/>
</dbReference>
<dbReference type="InterPro" id="IPR000782">
    <property type="entry name" value="FAS1_domain"/>
</dbReference>
<evidence type="ECO:0000259" key="1">
    <source>
        <dbReference type="Pfam" id="PF02469"/>
    </source>
</evidence>
<evidence type="ECO:0000313" key="3">
    <source>
        <dbReference type="Proteomes" id="UP000762676"/>
    </source>
</evidence>
<reference evidence="2 3" key="1">
    <citation type="journal article" date="2021" name="Elife">
        <title>Chloroplast acquisition without the gene transfer in kleptoplastic sea slugs, Plakobranchus ocellatus.</title>
        <authorList>
            <person name="Maeda T."/>
            <person name="Takahashi S."/>
            <person name="Yoshida T."/>
            <person name="Shimamura S."/>
            <person name="Takaki Y."/>
            <person name="Nagai Y."/>
            <person name="Toyoda A."/>
            <person name="Suzuki Y."/>
            <person name="Arimoto A."/>
            <person name="Ishii H."/>
            <person name="Satoh N."/>
            <person name="Nishiyama T."/>
            <person name="Hasebe M."/>
            <person name="Maruyama T."/>
            <person name="Minagawa J."/>
            <person name="Obokata J."/>
            <person name="Shigenobu S."/>
        </authorList>
    </citation>
    <scope>NUCLEOTIDE SEQUENCE [LARGE SCALE GENOMIC DNA]</scope>
</reference>
<dbReference type="AlphaFoldDB" id="A0AAV4IH70"/>